<name>A0A9R1W096_LACSA</name>
<protein>
    <recommendedName>
        <fullName evidence="5">Chromo domain-containing protein</fullName>
    </recommendedName>
</protein>
<evidence type="ECO:0000256" key="1">
    <source>
        <dbReference type="SAM" id="Coils"/>
    </source>
</evidence>
<keyword evidence="1" id="KW-0175">Coiled coil</keyword>
<feature type="region of interest" description="Disordered" evidence="2">
    <location>
        <begin position="149"/>
        <end position="182"/>
    </location>
</feature>
<feature type="coiled-coil region" evidence="1">
    <location>
        <begin position="390"/>
        <end position="417"/>
    </location>
</feature>
<organism evidence="3 4">
    <name type="scientific">Lactuca sativa</name>
    <name type="common">Garden lettuce</name>
    <dbReference type="NCBI Taxonomy" id="4236"/>
    <lineage>
        <taxon>Eukaryota</taxon>
        <taxon>Viridiplantae</taxon>
        <taxon>Streptophyta</taxon>
        <taxon>Embryophyta</taxon>
        <taxon>Tracheophyta</taxon>
        <taxon>Spermatophyta</taxon>
        <taxon>Magnoliopsida</taxon>
        <taxon>eudicotyledons</taxon>
        <taxon>Gunneridae</taxon>
        <taxon>Pentapetalae</taxon>
        <taxon>asterids</taxon>
        <taxon>campanulids</taxon>
        <taxon>Asterales</taxon>
        <taxon>Asteraceae</taxon>
        <taxon>Cichorioideae</taxon>
        <taxon>Cichorieae</taxon>
        <taxon>Lactucinae</taxon>
        <taxon>Lactuca</taxon>
    </lineage>
</organism>
<reference evidence="3 4" key="1">
    <citation type="journal article" date="2017" name="Nat. Commun.">
        <title>Genome assembly with in vitro proximity ligation data and whole-genome triplication in lettuce.</title>
        <authorList>
            <person name="Reyes-Chin-Wo S."/>
            <person name="Wang Z."/>
            <person name="Yang X."/>
            <person name="Kozik A."/>
            <person name="Arikit S."/>
            <person name="Song C."/>
            <person name="Xia L."/>
            <person name="Froenicke L."/>
            <person name="Lavelle D.O."/>
            <person name="Truco M.J."/>
            <person name="Xia R."/>
            <person name="Zhu S."/>
            <person name="Xu C."/>
            <person name="Xu H."/>
            <person name="Xu X."/>
            <person name="Cox K."/>
            <person name="Korf I."/>
            <person name="Meyers B.C."/>
            <person name="Michelmore R.W."/>
        </authorList>
    </citation>
    <scope>NUCLEOTIDE SEQUENCE [LARGE SCALE GENOMIC DNA]</scope>
    <source>
        <strain evidence="4">cv. Salinas</strain>
        <tissue evidence="3">Seedlings</tissue>
    </source>
</reference>
<dbReference type="EMBL" id="NBSK02000003">
    <property type="protein sequence ID" value="KAJ0215083.1"/>
    <property type="molecule type" value="Genomic_DNA"/>
</dbReference>
<evidence type="ECO:0000256" key="2">
    <source>
        <dbReference type="SAM" id="MobiDB-lite"/>
    </source>
</evidence>
<keyword evidence="4" id="KW-1185">Reference proteome</keyword>
<dbReference type="PANTHER" id="PTHR46148">
    <property type="entry name" value="CHROMO DOMAIN-CONTAINING PROTEIN"/>
    <property type="match status" value="1"/>
</dbReference>
<evidence type="ECO:0000313" key="4">
    <source>
        <dbReference type="Proteomes" id="UP000235145"/>
    </source>
</evidence>
<comment type="caution">
    <text evidence="3">The sequence shown here is derived from an EMBL/GenBank/DDBJ whole genome shotgun (WGS) entry which is preliminary data.</text>
</comment>
<dbReference type="PANTHER" id="PTHR46148:SF57">
    <property type="entry name" value="OS12G0499874 PROTEIN"/>
    <property type="match status" value="1"/>
</dbReference>
<sequence>MCIADESAVVPLEDIQVDAGLNYAERPIAIRDRKIKVLRNKEVLLVQVQWQHRKGSEFTWEPEREMLCGGTRRVGAKTRRVRSRMFIRCSKLQSAISSGEREEETIVEARSWWTSVDPRTTKLVKFGKFAETEGVQVFDTPIAIVAEEHMTPSSSNISSSVEVSDDDDDNNDDDDDDDDDDSDDIVDMRFHLFVPLKEPVNAFVITSAETETEIIIFRKPNIPMPEQMDALINELESIARKPPQAVSVTVESPYGRDKDEPNASLMPKKRRRRDPRLGVLIPEIVQQSVCIVKPAPIHENVQSVIIEPTQVHENVQILIIEPTHVQEDVQGPIAQSSQETFASGSSSAPPPPEHDVASIKLAKILAFQDSIPLSRGKGICIGSEQGGSANREVDVRLSELEQENSQKNKHISELQANLGGLTTFYFDLKDKMIGNFGDEFNGKAPETSKRVVVRPAPNSNIDQYLSSGPTTAEERREKQIKNVTGGQPQMFIKEVGKRKFADRYDDRSGNNLFGDQDGKGSVPYC</sequence>
<feature type="compositionally biased region" description="Acidic residues" evidence="2">
    <location>
        <begin position="163"/>
        <end position="182"/>
    </location>
</feature>
<evidence type="ECO:0000313" key="3">
    <source>
        <dbReference type="EMBL" id="KAJ0215083.1"/>
    </source>
</evidence>
<feature type="region of interest" description="Disordered" evidence="2">
    <location>
        <begin position="247"/>
        <end position="271"/>
    </location>
</feature>
<feature type="region of interest" description="Disordered" evidence="2">
    <location>
        <begin position="502"/>
        <end position="525"/>
    </location>
</feature>
<proteinExistence type="predicted"/>
<accession>A0A9R1W096</accession>
<dbReference type="Proteomes" id="UP000235145">
    <property type="component" value="Unassembled WGS sequence"/>
</dbReference>
<gene>
    <name evidence="3" type="ORF">LSAT_V11C300154060</name>
</gene>
<dbReference type="AlphaFoldDB" id="A0A9R1W096"/>
<feature type="compositionally biased region" description="Low complexity" evidence="2">
    <location>
        <begin position="153"/>
        <end position="162"/>
    </location>
</feature>
<evidence type="ECO:0008006" key="5">
    <source>
        <dbReference type="Google" id="ProtNLM"/>
    </source>
</evidence>
<feature type="region of interest" description="Disordered" evidence="2">
    <location>
        <begin position="334"/>
        <end position="355"/>
    </location>
</feature>